<evidence type="ECO:0000313" key="2">
    <source>
        <dbReference type="EMBL" id="GGY60402.1"/>
    </source>
</evidence>
<dbReference type="Gene3D" id="3.40.50.300">
    <property type="entry name" value="P-loop containing nucleotide triphosphate hydrolases"/>
    <property type="match status" value="1"/>
</dbReference>
<dbReference type="SUPFAM" id="SSF52540">
    <property type="entry name" value="P-loop containing nucleoside triphosphate hydrolases"/>
    <property type="match status" value="1"/>
</dbReference>
<dbReference type="GeneID" id="96294311"/>
<sequence>MTVGHGTGRTREAPEAEGPGRAARDRPPRPVMSEAVRDLRGRPGRTPPELLFDAGDVVVVSGLPGSGKTTLMRRTVTDRRIDSQDTRLAWQRRLPGIPYALYRPLTRTAHFARTWWALRSGDSLVVHDCGTQAWVRHWLGRGARRRGRALRLVVLDVAPGTALEGQAARGRWVSRYAFARHRGAARRLIAQVEAGRLPTGCASAVLLDRESASVLHRIGFTK</sequence>
<protein>
    <submittedName>
        <fullName evidence="2">ATP-binding protein</fullName>
    </submittedName>
</protein>
<keyword evidence="2" id="KW-0067">ATP-binding</keyword>
<organism evidence="2 3">
    <name type="scientific">Streptomyces xanthochromogenes</name>
    <dbReference type="NCBI Taxonomy" id="67384"/>
    <lineage>
        <taxon>Bacteria</taxon>
        <taxon>Bacillati</taxon>
        <taxon>Actinomycetota</taxon>
        <taxon>Actinomycetes</taxon>
        <taxon>Kitasatosporales</taxon>
        <taxon>Streptomycetaceae</taxon>
        <taxon>Streptomyces</taxon>
    </lineage>
</organism>
<comment type="caution">
    <text evidence="2">The sequence shown here is derived from an EMBL/GenBank/DDBJ whole genome shotgun (WGS) entry which is preliminary data.</text>
</comment>
<keyword evidence="3" id="KW-1185">Reference proteome</keyword>
<dbReference type="EMBL" id="BMUU01000014">
    <property type="protein sequence ID" value="GGY60402.1"/>
    <property type="molecule type" value="Genomic_DNA"/>
</dbReference>
<dbReference type="RefSeq" id="WP_161251955.1">
    <property type="nucleotide sequence ID" value="NZ_BMUU01000014.1"/>
</dbReference>
<accession>A0ABQ3ALD3</accession>
<feature type="region of interest" description="Disordered" evidence="1">
    <location>
        <begin position="1"/>
        <end position="47"/>
    </location>
</feature>
<dbReference type="InterPro" id="IPR027417">
    <property type="entry name" value="P-loop_NTPase"/>
</dbReference>
<gene>
    <name evidence="2" type="ORF">GCM10010326_64140</name>
</gene>
<proteinExistence type="predicted"/>
<dbReference type="Proteomes" id="UP000600946">
    <property type="component" value="Unassembled WGS sequence"/>
</dbReference>
<dbReference type="GO" id="GO:0005524">
    <property type="term" value="F:ATP binding"/>
    <property type="evidence" value="ECO:0007669"/>
    <property type="project" value="UniProtKB-KW"/>
</dbReference>
<reference evidence="3" key="1">
    <citation type="journal article" date="2019" name="Int. J. Syst. Evol. Microbiol.">
        <title>The Global Catalogue of Microorganisms (GCM) 10K type strain sequencing project: providing services to taxonomists for standard genome sequencing and annotation.</title>
        <authorList>
            <consortium name="The Broad Institute Genomics Platform"/>
            <consortium name="The Broad Institute Genome Sequencing Center for Infectious Disease"/>
            <person name="Wu L."/>
            <person name="Ma J."/>
        </authorList>
    </citation>
    <scope>NUCLEOTIDE SEQUENCE [LARGE SCALE GENOMIC DNA]</scope>
    <source>
        <strain evidence="3">JCM 4594</strain>
    </source>
</reference>
<dbReference type="Pfam" id="PF13671">
    <property type="entry name" value="AAA_33"/>
    <property type="match status" value="1"/>
</dbReference>
<evidence type="ECO:0000313" key="3">
    <source>
        <dbReference type="Proteomes" id="UP000600946"/>
    </source>
</evidence>
<evidence type="ECO:0000256" key="1">
    <source>
        <dbReference type="SAM" id="MobiDB-lite"/>
    </source>
</evidence>
<name>A0ABQ3ALD3_9ACTN</name>
<keyword evidence="2" id="KW-0547">Nucleotide-binding</keyword>